<dbReference type="EMBL" id="VAFM01000001">
    <property type="protein sequence ID" value="TKW61717.1"/>
    <property type="molecule type" value="Genomic_DNA"/>
</dbReference>
<dbReference type="AlphaFoldDB" id="A0A6N4RDB2"/>
<proteinExistence type="predicted"/>
<reference evidence="1 2" key="1">
    <citation type="journal article" date="2017" name="Nat. Commun.">
        <title>In situ click chemistry generation of cyclooxygenase-2 inhibitors.</title>
        <authorList>
            <person name="Bhardwaj A."/>
            <person name="Kaur J."/>
            <person name="Wuest M."/>
            <person name="Wuest F."/>
        </authorList>
    </citation>
    <scope>NUCLEOTIDE SEQUENCE [LARGE SCALE GENOMIC DNA]</scope>
    <source>
        <strain evidence="1">S2_018_000_R2_106</strain>
    </source>
</reference>
<comment type="caution">
    <text evidence="1">The sequence shown here is derived from an EMBL/GenBank/DDBJ whole genome shotgun (WGS) entry which is preliminary data.</text>
</comment>
<accession>A0A6N4RDB2</accession>
<dbReference type="Proteomes" id="UP000320948">
    <property type="component" value="Unassembled WGS sequence"/>
</dbReference>
<protein>
    <submittedName>
        <fullName evidence="1">Uncharacterized protein</fullName>
    </submittedName>
</protein>
<organism evidence="1 2">
    <name type="scientific">Blastochloris viridis</name>
    <name type="common">Rhodopseudomonas viridis</name>
    <dbReference type="NCBI Taxonomy" id="1079"/>
    <lineage>
        <taxon>Bacteria</taxon>
        <taxon>Pseudomonadati</taxon>
        <taxon>Pseudomonadota</taxon>
        <taxon>Alphaproteobacteria</taxon>
        <taxon>Hyphomicrobiales</taxon>
        <taxon>Blastochloridaceae</taxon>
        <taxon>Blastochloris</taxon>
    </lineage>
</organism>
<evidence type="ECO:0000313" key="1">
    <source>
        <dbReference type="EMBL" id="TKW61717.1"/>
    </source>
</evidence>
<name>A0A6N4RDB2_BLAVI</name>
<sequence>MPLYPDITLQLSGEDGNALSILGCARRAATEAGLSLEERDKFQQEALSGDYDHLLQTCMKWFAVL</sequence>
<evidence type="ECO:0000313" key="2">
    <source>
        <dbReference type="Proteomes" id="UP000320948"/>
    </source>
</evidence>
<gene>
    <name evidence="1" type="ORF">DI628_03580</name>
</gene>